<dbReference type="InterPro" id="IPR052518">
    <property type="entry name" value="CHR_Transporter"/>
</dbReference>
<evidence type="ECO:0000313" key="8">
    <source>
        <dbReference type="EMBL" id="VUX03262.1"/>
    </source>
</evidence>
<sequence length="195" mass="21234">MKDRVKKGLELFVFFFKIGCFTFGGGWSILAQMEQEFVDKRKWLTKSELLDMVAVGRSVPGIMITNISMIFGYFVGGVFGGFCAVLGITTPAILILSIVTMFYSKLKDNVWCASALRGIRSAVVPIIASAAFSLGKEAFKTKISVAAGVIALLLCAFTNIGNIELVGLGVGSVVIWQLFSVVNKKMKKKVKEVEE</sequence>
<dbReference type="GO" id="GO:0005886">
    <property type="term" value="C:plasma membrane"/>
    <property type="evidence" value="ECO:0007669"/>
    <property type="project" value="UniProtKB-SubCell"/>
</dbReference>
<dbReference type="Proteomes" id="UP000363661">
    <property type="component" value="Unassembled WGS sequence"/>
</dbReference>
<evidence type="ECO:0000256" key="4">
    <source>
        <dbReference type="ARBA" id="ARBA00022692"/>
    </source>
</evidence>
<proteinExistence type="inferred from homology"/>
<comment type="subcellular location">
    <subcellularLocation>
        <location evidence="1">Cell membrane</location>
        <topology evidence="1">Multi-pass membrane protein</topology>
    </subcellularLocation>
</comment>
<feature type="transmembrane region" description="Helical" evidence="7">
    <location>
        <begin position="115"/>
        <end position="134"/>
    </location>
</feature>
<dbReference type="PANTHER" id="PTHR43663">
    <property type="entry name" value="CHROMATE TRANSPORT PROTEIN-RELATED"/>
    <property type="match status" value="1"/>
</dbReference>
<feature type="transmembrane region" description="Helical" evidence="7">
    <location>
        <begin position="166"/>
        <end position="182"/>
    </location>
</feature>
<evidence type="ECO:0000256" key="2">
    <source>
        <dbReference type="ARBA" id="ARBA00005262"/>
    </source>
</evidence>
<feature type="transmembrane region" description="Helical" evidence="7">
    <location>
        <begin position="53"/>
        <end position="75"/>
    </location>
</feature>
<feature type="transmembrane region" description="Helical" evidence="7">
    <location>
        <begin position="12"/>
        <end position="33"/>
    </location>
</feature>
<comment type="similarity">
    <text evidence="2">Belongs to the chromate ion transporter (CHR) (TC 2.A.51) family.</text>
</comment>
<accession>A0A564T862</accession>
<feature type="transmembrane region" description="Helical" evidence="7">
    <location>
        <begin position="143"/>
        <end position="160"/>
    </location>
</feature>
<gene>
    <name evidence="8" type="primary">srpC</name>
    <name evidence="8" type="ORF">RTSSTS7063_01022</name>
</gene>
<evidence type="ECO:0000256" key="3">
    <source>
        <dbReference type="ARBA" id="ARBA00022475"/>
    </source>
</evidence>
<protein>
    <submittedName>
        <fullName evidence="8">Putative chromate transport protein</fullName>
    </submittedName>
</protein>
<dbReference type="GO" id="GO:0015109">
    <property type="term" value="F:chromate transmembrane transporter activity"/>
    <property type="evidence" value="ECO:0007669"/>
    <property type="project" value="InterPro"/>
</dbReference>
<dbReference type="InterPro" id="IPR003370">
    <property type="entry name" value="Chromate_transpt"/>
</dbReference>
<keyword evidence="6 7" id="KW-0472">Membrane</keyword>
<dbReference type="PANTHER" id="PTHR43663:SF1">
    <property type="entry name" value="CHROMATE TRANSPORTER"/>
    <property type="match status" value="1"/>
</dbReference>
<reference evidence="8 9" key="1">
    <citation type="submission" date="2019-07" db="EMBL/GenBank/DDBJ databases">
        <authorList>
            <person name="Hibberd C M."/>
            <person name="Gehrig L. J."/>
            <person name="Chang H.-W."/>
            <person name="Venkatesh S."/>
        </authorList>
    </citation>
    <scope>NUCLEOTIDE SEQUENCE [LARGE SCALE GENOMIC DNA]</scope>
    <source>
        <strain evidence="8">Ruminococcus_torques_SSTS_Bg7063</strain>
    </source>
</reference>
<evidence type="ECO:0000256" key="5">
    <source>
        <dbReference type="ARBA" id="ARBA00022989"/>
    </source>
</evidence>
<keyword evidence="3" id="KW-1003">Cell membrane</keyword>
<feature type="transmembrane region" description="Helical" evidence="7">
    <location>
        <begin position="82"/>
        <end position="103"/>
    </location>
</feature>
<keyword evidence="9" id="KW-1185">Reference proteome</keyword>
<evidence type="ECO:0000313" key="9">
    <source>
        <dbReference type="Proteomes" id="UP000363661"/>
    </source>
</evidence>
<dbReference type="Pfam" id="PF02417">
    <property type="entry name" value="Chromate_transp"/>
    <property type="match status" value="1"/>
</dbReference>
<dbReference type="RefSeq" id="WP_144366730.1">
    <property type="nucleotide sequence ID" value="NZ_CABHNA010000041.1"/>
</dbReference>
<evidence type="ECO:0000256" key="7">
    <source>
        <dbReference type="SAM" id="Phobius"/>
    </source>
</evidence>
<organism evidence="8 9">
    <name type="scientific">[Ruminococcus] torques</name>
    <dbReference type="NCBI Taxonomy" id="33039"/>
    <lineage>
        <taxon>Bacteria</taxon>
        <taxon>Bacillati</taxon>
        <taxon>Bacillota</taxon>
        <taxon>Clostridia</taxon>
        <taxon>Lachnospirales</taxon>
        <taxon>Lachnospiraceae</taxon>
        <taxon>Mediterraneibacter</taxon>
    </lineage>
</organism>
<evidence type="ECO:0000256" key="1">
    <source>
        <dbReference type="ARBA" id="ARBA00004651"/>
    </source>
</evidence>
<name>A0A564T862_9FIRM</name>
<evidence type="ECO:0000256" key="6">
    <source>
        <dbReference type="ARBA" id="ARBA00023136"/>
    </source>
</evidence>
<keyword evidence="4 7" id="KW-0812">Transmembrane</keyword>
<keyword evidence="5 7" id="KW-1133">Transmembrane helix</keyword>
<dbReference type="AlphaFoldDB" id="A0A564T862"/>
<dbReference type="EMBL" id="CABHNA010000041">
    <property type="protein sequence ID" value="VUX03262.1"/>
    <property type="molecule type" value="Genomic_DNA"/>
</dbReference>